<evidence type="ECO:0000256" key="1">
    <source>
        <dbReference type="ARBA" id="ARBA00004651"/>
    </source>
</evidence>
<evidence type="ECO:0000256" key="4">
    <source>
        <dbReference type="ARBA" id="ARBA00022692"/>
    </source>
</evidence>
<dbReference type="PANTHER" id="PTHR43738">
    <property type="entry name" value="ABC TRANSPORTER, MEMBRANE PROTEIN"/>
    <property type="match status" value="1"/>
</dbReference>
<feature type="transmembrane region" description="Helical" evidence="7">
    <location>
        <begin position="157"/>
        <end position="175"/>
    </location>
</feature>
<name>A0ABR8MM95_9ACTN</name>
<keyword evidence="3" id="KW-1003">Cell membrane</keyword>
<keyword evidence="10" id="KW-1185">Reference proteome</keyword>
<feature type="transmembrane region" description="Helical" evidence="7">
    <location>
        <begin position="562"/>
        <end position="586"/>
    </location>
</feature>
<feature type="transmembrane region" description="Helical" evidence="7">
    <location>
        <begin position="63"/>
        <end position="87"/>
    </location>
</feature>
<dbReference type="PANTHER" id="PTHR43738:SF1">
    <property type="entry name" value="HEMIN TRANSPORT SYSTEM PERMEASE PROTEIN HRTB-RELATED"/>
    <property type="match status" value="1"/>
</dbReference>
<feature type="transmembrane region" description="Helical" evidence="7">
    <location>
        <begin position="606"/>
        <end position="632"/>
    </location>
</feature>
<feature type="domain" description="ABC3 transporter permease C-terminal" evidence="8">
    <location>
        <begin position="66"/>
        <end position="185"/>
    </location>
</feature>
<protein>
    <submittedName>
        <fullName evidence="9">ABC transporter permease</fullName>
    </submittedName>
</protein>
<feature type="transmembrane region" description="Helical" evidence="7">
    <location>
        <begin position="239"/>
        <end position="262"/>
    </location>
</feature>
<keyword evidence="4 7" id="KW-0812">Transmembrane</keyword>
<evidence type="ECO:0000313" key="10">
    <source>
        <dbReference type="Proteomes" id="UP000649289"/>
    </source>
</evidence>
<evidence type="ECO:0000256" key="7">
    <source>
        <dbReference type="SAM" id="Phobius"/>
    </source>
</evidence>
<dbReference type="EMBL" id="JACXYY010000005">
    <property type="protein sequence ID" value="MBD3915644.1"/>
    <property type="molecule type" value="Genomic_DNA"/>
</dbReference>
<evidence type="ECO:0000256" key="2">
    <source>
        <dbReference type="ARBA" id="ARBA00022448"/>
    </source>
</evidence>
<sequence length="651" mass="64765">MSAVMTSTWAMAASSAREHRADLAGTGLVLAAAGAVVSLTGVLMESGIRASAEHPGAGMLTALASSFAGTALVVVLMVVTSAVALTLRQRRREIALLRTVGATAEQVRQLVSREVALLAVVAVPVGAVPALGGAHLLTPLLVDAGMVAQGFPLTVSPLPVLVAVAGLVPAALLAGRLATRESLRAAPAETVGLSAIEDHRIGDVRRISAVALAVGGLSAALSPVLVPGTIGAASAASSALLLVGAAACAGPAVVHTVFGRAAALARPGGRPSTRLALTNVHGFSRRLTAVVVPLAAVVAVGTMSSSVDQAMERAAHRQLSDAVGADLVAVPTTTVERADLDRLADDPSVAAVAPLGSLAAQVRSDPDLPDALAWETAGLRVVDPATASDVLDPDVTSGELAALATPGSVALGTDAAFELGASVGDRVAMRVDGQELQATVVALHDRGLGLGQYLVGPATTAAAGAGAPVDTVLVQSRDGRAGEARAAAERDLGASTVVRPAPDWVASTTSPDAAGQRLSSVLLLALLLFVGLGAANAMALSTRNRRDELSVLARTGATRRQLLLMVLSEAVVTAGLAWILGTLAVLPAVLAVTAAMLGAAVPAIPLATYAGLSLAVFLVAVVASLAAAVAITRRAVGTARTRGTPGLAVAH</sequence>
<proteinExistence type="predicted"/>
<feature type="transmembrane region" description="Helical" evidence="7">
    <location>
        <begin position="283"/>
        <end position="303"/>
    </location>
</feature>
<dbReference type="InterPro" id="IPR003838">
    <property type="entry name" value="ABC3_permease_C"/>
</dbReference>
<keyword evidence="5 7" id="KW-1133">Transmembrane helix</keyword>
<evidence type="ECO:0000256" key="5">
    <source>
        <dbReference type="ARBA" id="ARBA00022989"/>
    </source>
</evidence>
<comment type="caution">
    <text evidence="9">The sequence shown here is derived from an EMBL/GenBank/DDBJ whole genome shotgun (WGS) entry which is preliminary data.</text>
</comment>
<evidence type="ECO:0000259" key="8">
    <source>
        <dbReference type="Pfam" id="PF02687"/>
    </source>
</evidence>
<feature type="transmembrane region" description="Helical" evidence="7">
    <location>
        <begin position="21"/>
        <end position="43"/>
    </location>
</feature>
<reference evidence="9 10" key="1">
    <citation type="submission" date="2020-09" db="EMBL/GenBank/DDBJ databases">
        <title>novel species in genus Nocardioides.</title>
        <authorList>
            <person name="Zhang G."/>
        </authorList>
    </citation>
    <scope>NUCLEOTIDE SEQUENCE [LARGE SCALE GENOMIC DNA]</scope>
    <source>
        <strain evidence="9 10">19197</strain>
    </source>
</reference>
<feature type="transmembrane region" description="Helical" evidence="7">
    <location>
        <begin position="209"/>
        <end position="233"/>
    </location>
</feature>
<dbReference type="RefSeq" id="WP_191199970.1">
    <property type="nucleotide sequence ID" value="NZ_BAAAPA010000007.1"/>
</dbReference>
<comment type="subcellular location">
    <subcellularLocation>
        <location evidence="1">Cell membrane</location>
        <topology evidence="1">Multi-pass membrane protein</topology>
    </subcellularLocation>
</comment>
<dbReference type="InterPro" id="IPR051125">
    <property type="entry name" value="ABC-4/HrtB_transporter"/>
</dbReference>
<accession>A0ABR8MM95</accession>
<dbReference type="Pfam" id="PF02687">
    <property type="entry name" value="FtsX"/>
    <property type="match status" value="2"/>
</dbReference>
<gene>
    <name evidence="9" type="ORF">IEZ25_13555</name>
</gene>
<keyword evidence="6 7" id="KW-0472">Membrane</keyword>
<evidence type="ECO:0000313" key="9">
    <source>
        <dbReference type="EMBL" id="MBD3915644.1"/>
    </source>
</evidence>
<feature type="domain" description="ABC3 transporter permease C-terminal" evidence="8">
    <location>
        <begin position="521"/>
        <end position="634"/>
    </location>
</feature>
<organism evidence="9 10">
    <name type="scientific">Nocardioides hwasunensis</name>
    <dbReference type="NCBI Taxonomy" id="397258"/>
    <lineage>
        <taxon>Bacteria</taxon>
        <taxon>Bacillati</taxon>
        <taxon>Actinomycetota</taxon>
        <taxon>Actinomycetes</taxon>
        <taxon>Propionibacteriales</taxon>
        <taxon>Nocardioidaceae</taxon>
        <taxon>Nocardioides</taxon>
    </lineage>
</organism>
<evidence type="ECO:0000256" key="6">
    <source>
        <dbReference type="ARBA" id="ARBA00023136"/>
    </source>
</evidence>
<dbReference type="Proteomes" id="UP000649289">
    <property type="component" value="Unassembled WGS sequence"/>
</dbReference>
<keyword evidence="2" id="KW-0813">Transport</keyword>
<feature type="transmembrane region" description="Helical" evidence="7">
    <location>
        <begin position="521"/>
        <end position="541"/>
    </location>
</feature>
<feature type="transmembrane region" description="Helical" evidence="7">
    <location>
        <begin position="115"/>
        <end position="137"/>
    </location>
</feature>
<evidence type="ECO:0000256" key="3">
    <source>
        <dbReference type="ARBA" id="ARBA00022475"/>
    </source>
</evidence>